<dbReference type="EMBL" id="AP019791">
    <property type="protein sequence ID" value="BBL78286.1"/>
    <property type="molecule type" value="Genomic_DNA"/>
</dbReference>
<accession>A0A510HED1</accession>
<organism evidence="1 2">
    <name type="scientific">Rubrobacter xylanophilus</name>
    <dbReference type="NCBI Taxonomy" id="49319"/>
    <lineage>
        <taxon>Bacteria</taxon>
        <taxon>Bacillati</taxon>
        <taxon>Actinomycetota</taxon>
        <taxon>Rubrobacteria</taxon>
        <taxon>Rubrobacterales</taxon>
        <taxon>Rubrobacteraceae</taxon>
        <taxon>Rubrobacter</taxon>
    </lineage>
</organism>
<sequence>MPALFACPLGRRERGGCRITGRMEEVPRISRRRRRLRSLDEPHPWEPRHMKLAGVRLAETVGGDPAGRRNVALGVVQHLWRSPVPFVGFYPPEGVRVTERRIYTPAPPRLIDDTDYLAGVEAHKRSFARDLADGMIPSGFLPGYFQIPTDEGWRMVLDLVEKKLRMDDPWGVSTERKLAGDLAPFVWSYRNSGFCVITVYDKDIGALRDDLLFVAKREGLELRWSRRVA</sequence>
<evidence type="ECO:0000313" key="1">
    <source>
        <dbReference type="EMBL" id="BBL78286.1"/>
    </source>
</evidence>
<dbReference type="AlphaFoldDB" id="A0A510HED1"/>
<keyword evidence="2" id="KW-1185">Reference proteome</keyword>
<reference evidence="1" key="1">
    <citation type="journal article" date="2019" name="Microbiol. Resour. Announc.">
        <title>Complete Genome Sequence of Rubrobacter xylanophilus Strain AA3-22, Isolated from Arima Onsen in Japan.</title>
        <authorList>
            <person name="Tomariguchi N."/>
            <person name="Miyazaki K."/>
        </authorList>
    </citation>
    <scope>NUCLEOTIDE SEQUENCE [LARGE SCALE GENOMIC DNA]</scope>
    <source>
        <strain evidence="1">AA3-22</strain>
    </source>
</reference>
<evidence type="ECO:0000313" key="2">
    <source>
        <dbReference type="Proteomes" id="UP000318065"/>
    </source>
</evidence>
<dbReference type="Proteomes" id="UP000318065">
    <property type="component" value="Chromosome"/>
</dbReference>
<proteinExistence type="predicted"/>
<gene>
    <name evidence="1" type="ORF">RxyAA322_01400</name>
</gene>
<name>A0A510HED1_9ACTN</name>
<protein>
    <submittedName>
        <fullName evidence="1">Uncharacterized protein</fullName>
    </submittedName>
</protein>